<dbReference type="GO" id="GO:0005829">
    <property type="term" value="C:cytosol"/>
    <property type="evidence" value="ECO:0007669"/>
    <property type="project" value="TreeGrafter"/>
</dbReference>
<dbReference type="Pfam" id="PF10469">
    <property type="entry name" value="AKAP7_NLS"/>
    <property type="match status" value="1"/>
</dbReference>
<reference evidence="3" key="1">
    <citation type="journal article" date="2019" name="bioRxiv">
        <title>The Genome of the Zebra Mussel, Dreissena polymorpha: A Resource for Invasive Species Research.</title>
        <authorList>
            <person name="McCartney M.A."/>
            <person name="Auch B."/>
            <person name="Kono T."/>
            <person name="Mallez S."/>
            <person name="Zhang Y."/>
            <person name="Obille A."/>
            <person name="Becker A."/>
            <person name="Abrahante J.E."/>
            <person name="Garbe J."/>
            <person name="Badalamenti J.P."/>
            <person name="Herman A."/>
            <person name="Mangelson H."/>
            <person name="Liachko I."/>
            <person name="Sullivan S."/>
            <person name="Sone E.D."/>
            <person name="Koren S."/>
            <person name="Silverstein K.A.T."/>
            <person name="Beckman K.B."/>
            <person name="Gohl D.M."/>
        </authorList>
    </citation>
    <scope>NUCLEOTIDE SEQUENCE</scope>
    <source>
        <strain evidence="3">Duluth1</strain>
        <tissue evidence="3">Whole animal</tissue>
    </source>
</reference>
<comment type="caution">
    <text evidence="3">The sequence shown here is derived from an EMBL/GenBank/DDBJ whole genome shotgun (WGS) entry which is preliminary data.</text>
</comment>
<feature type="compositionally biased region" description="Polar residues" evidence="1">
    <location>
        <begin position="644"/>
        <end position="664"/>
    </location>
</feature>
<feature type="compositionally biased region" description="Basic and acidic residues" evidence="1">
    <location>
        <begin position="634"/>
        <end position="643"/>
    </location>
</feature>
<dbReference type="InterPro" id="IPR019510">
    <property type="entry name" value="AKAP7-like_phosphoesterase"/>
</dbReference>
<reference evidence="3" key="2">
    <citation type="submission" date="2020-11" db="EMBL/GenBank/DDBJ databases">
        <authorList>
            <person name="McCartney M.A."/>
            <person name="Auch B."/>
            <person name="Kono T."/>
            <person name="Mallez S."/>
            <person name="Becker A."/>
            <person name="Gohl D.M."/>
            <person name="Silverstein K.A.T."/>
            <person name="Koren S."/>
            <person name="Bechman K.B."/>
            <person name="Herman A."/>
            <person name="Abrahante J.E."/>
            <person name="Garbe J."/>
        </authorList>
    </citation>
    <scope>NUCLEOTIDE SEQUENCE</scope>
    <source>
        <strain evidence="3">Duluth1</strain>
        <tissue evidence="3">Whole animal</tissue>
    </source>
</reference>
<dbReference type="Proteomes" id="UP000828390">
    <property type="component" value="Unassembled WGS sequence"/>
</dbReference>
<dbReference type="PANTHER" id="PTHR15934:SF2">
    <property type="entry name" value="A-KINASE ANCHOR PROTEIN 7-LIKE PHOSPHOESTERASE DOMAIN-CONTAINING PROTEIN"/>
    <property type="match status" value="1"/>
</dbReference>
<name>A0A9D3YBG9_DREPO</name>
<feature type="region of interest" description="Disordered" evidence="1">
    <location>
        <begin position="305"/>
        <end position="337"/>
    </location>
</feature>
<organism evidence="3 4">
    <name type="scientific">Dreissena polymorpha</name>
    <name type="common">Zebra mussel</name>
    <name type="synonym">Mytilus polymorpha</name>
    <dbReference type="NCBI Taxonomy" id="45954"/>
    <lineage>
        <taxon>Eukaryota</taxon>
        <taxon>Metazoa</taxon>
        <taxon>Spiralia</taxon>
        <taxon>Lophotrochozoa</taxon>
        <taxon>Mollusca</taxon>
        <taxon>Bivalvia</taxon>
        <taxon>Autobranchia</taxon>
        <taxon>Heteroconchia</taxon>
        <taxon>Euheterodonta</taxon>
        <taxon>Imparidentia</taxon>
        <taxon>Neoheterodontei</taxon>
        <taxon>Myida</taxon>
        <taxon>Dreissenoidea</taxon>
        <taxon>Dreissenidae</taxon>
        <taxon>Dreissena</taxon>
    </lineage>
</organism>
<dbReference type="OrthoDB" id="277832at2759"/>
<accession>A0A9D3YBG9</accession>
<feature type="compositionally biased region" description="Basic and acidic residues" evidence="1">
    <location>
        <begin position="124"/>
        <end position="135"/>
    </location>
</feature>
<feature type="domain" description="A-kinase anchor protein 7-like phosphoesterase" evidence="2">
    <location>
        <begin position="339"/>
        <end position="539"/>
    </location>
</feature>
<feature type="compositionally biased region" description="Polar residues" evidence="1">
    <location>
        <begin position="622"/>
        <end position="632"/>
    </location>
</feature>
<gene>
    <name evidence="3" type="ORF">DPMN_083214</name>
</gene>
<evidence type="ECO:0000256" key="1">
    <source>
        <dbReference type="SAM" id="MobiDB-lite"/>
    </source>
</evidence>
<dbReference type="InterPro" id="IPR009097">
    <property type="entry name" value="Cyclic_Pdiesterase"/>
</dbReference>
<sequence>MRLVKLVHRKSSHDVVADKAVFTVKGQTNQCGSTLKTAIKWPCVKHIETRNSCLIGNQINLISVVCGPIKGLQVMGDSKDKSNTDYTKVETDTNTFQSVFSSESGRLNIMDTQTLQTHKGQKIKSKEGMDDKKESASIPNNDVIMKLVVNVPPKKKTNVLPKALLQGVTELVRHQNWDSDQASSLLYDDSSILCAYSFDKHSGGIKETLNHNISFSDSMNRAIGKPLPSAENLAIKEVVSTIVKCKEDTVDAEKESIYEMKSLMKIEVDKGVQKKANEEYEYDLSIMFSGKLEKRRLKHLRQALKQANKKMKRDKPSKQADDGYYASEEQDEKQKQTRPNYFVAIPITNYSVRTALKEIQEHMVKEEPKLQQAIVRVSTLHLTVMVLGLHTVDEISRTKEALDKVSHRLNAHQEMSDLSVDIAGIGHFRNEVVFAKIASEIQVERLHTIAEIVEGCMLEKELVSADSKGFKPHATIAKLSKVKGSKKNGQKLKKINESLYKQWNDTCFGTQNVSVLQLCSMNKPKDESGYYHVEYSVQIGSSTSCDNSVPQKISDSEVVLLEQEQQHAGFINHPIENTEPTINIGTYGVSIETDEVSPVSSSTKACQEIVVTEESGADMRTSAESKNQNGDPSYTRHDSHTHGNEPNTSRIQGGLVSESTNEGR</sequence>
<keyword evidence="4" id="KW-1185">Reference proteome</keyword>
<dbReference type="GO" id="GO:0010738">
    <property type="term" value="P:regulation of protein kinase A signaling"/>
    <property type="evidence" value="ECO:0007669"/>
    <property type="project" value="TreeGrafter"/>
</dbReference>
<dbReference type="SUPFAM" id="SSF55144">
    <property type="entry name" value="LigT-like"/>
    <property type="match status" value="1"/>
</dbReference>
<feature type="region of interest" description="Disordered" evidence="1">
    <location>
        <begin position="613"/>
        <end position="664"/>
    </location>
</feature>
<dbReference type="AlphaFoldDB" id="A0A9D3YBG9"/>
<feature type="region of interest" description="Disordered" evidence="1">
    <location>
        <begin position="117"/>
        <end position="136"/>
    </location>
</feature>
<dbReference type="Gene3D" id="3.90.1140.10">
    <property type="entry name" value="Cyclic phosphodiesterase"/>
    <property type="match status" value="1"/>
</dbReference>
<dbReference type="GO" id="GO:0034237">
    <property type="term" value="F:protein kinase A regulatory subunit binding"/>
    <property type="evidence" value="ECO:0007669"/>
    <property type="project" value="TreeGrafter"/>
</dbReference>
<evidence type="ECO:0000313" key="4">
    <source>
        <dbReference type="Proteomes" id="UP000828390"/>
    </source>
</evidence>
<dbReference type="PANTHER" id="PTHR15934">
    <property type="entry name" value="RNA 2',3'-CYCLIC PHOSPHODIESTERASE"/>
    <property type="match status" value="1"/>
</dbReference>
<proteinExistence type="predicted"/>
<protein>
    <recommendedName>
        <fullName evidence="2">A-kinase anchor protein 7-like phosphoesterase domain-containing protein</fullName>
    </recommendedName>
</protein>
<dbReference type="InterPro" id="IPR052641">
    <property type="entry name" value="AKAP7_isoform_gamma"/>
</dbReference>
<evidence type="ECO:0000313" key="3">
    <source>
        <dbReference type="EMBL" id="KAH3695756.1"/>
    </source>
</evidence>
<dbReference type="EMBL" id="JAIWYP010000016">
    <property type="protein sequence ID" value="KAH3695756.1"/>
    <property type="molecule type" value="Genomic_DNA"/>
</dbReference>
<evidence type="ECO:0000259" key="2">
    <source>
        <dbReference type="Pfam" id="PF10469"/>
    </source>
</evidence>